<gene>
    <name evidence="1" type="ORF">B7H23_05950</name>
</gene>
<reference evidence="2" key="1">
    <citation type="journal article" date="2017" name="Int. J. Syst. Evol. Microbiol.">
        <title>Notoacmeibacter marinus gen. nov., sp. nov., isolated from the gut of a limpet and proposal of Notoacmeibacteraceae fam. nov. in the order Rhizobiales of the class Alphaproteobacteria.</title>
        <authorList>
            <person name="Huang Z."/>
            <person name="Guo F."/>
            <person name="Lai Q."/>
        </authorList>
    </citation>
    <scope>NUCLEOTIDE SEQUENCE [LARGE SCALE GENOMIC DNA]</scope>
    <source>
        <strain evidence="2">XMTR2A4</strain>
    </source>
</reference>
<dbReference type="EMBL" id="NBYO01000001">
    <property type="protein sequence ID" value="OXT02438.1"/>
    <property type="molecule type" value="Genomic_DNA"/>
</dbReference>
<evidence type="ECO:0000313" key="1">
    <source>
        <dbReference type="EMBL" id="OXT02438.1"/>
    </source>
</evidence>
<organism evidence="1 2">
    <name type="scientific">Notoacmeibacter marinus</name>
    <dbReference type="NCBI Taxonomy" id="1876515"/>
    <lineage>
        <taxon>Bacteria</taxon>
        <taxon>Pseudomonadati</taxon>
        <taxon>Pseudomonadota</taxon>
        <taxon>Alphaproteobacteria</taxon>
        <taxon>Hyphomicrobiales</taxon>
        <taxon>Notoacmeibacteraceae</taxon>
        <taxon>Notoacmeibacter</taxon>
    </lineage>
</organism>
<sequence>MPIEGTERRDAARPVAKSLGVLLLAIALNGGVPTHGLSADRSFDLFAFFDGEARSEGTVDPLVGSRDMFTARFEGRVENGRLRLVETFTFTHGEFDQIWELNRDGASIAGTVRTEDDNGVLSGPVPVSGQLWPDGALLAYDGYAPGGGDTVFAFTHRMTAQPDGTVRNDVTLAKWLLPLARSMVTFFPAGR</sequence>
<comment type="caution">
    <text evidence="1">The sequence shown here is derived from an EMBL/GenBank/DDBJ whole genome shotgun (WGS) entry which is preliminary data.</text>
</comment>
<dbReference type="Pfam" id="PF12915">
    <property type="entry name" value="DUF3833"/>
    <property type="match status" value="1"/>
</dbReference>
<protein>
    <recommendedName>
        <fullName evidence="3">DUF3833 domain-containing protein</fullName>
    </recommendedName>
</protein>
<dbReference type="Proteomes" id="UP000215405">
    <property type="component" value="Unassembled WGS sequence"/>
</dbReference>
<dbReference type="RefSeq" id="WP_094076393.1">
    <property type="nucleotide sequence ID" value="NZ_NBYO01000001.1"/>
</dbReference>
<dbReference type="InterPro" id="IPR024409">
    <property type="entry name" value="DUF3833"/>
</dbReference>
<proteinExistence type="predicted"/>
<evidence type="ECO:0008006" key="3">
    <source>
        <dbReference type="Google" id="ProtNLM"/>
    </source>
</evidence>
<keyword evidence="2" id="KW-1185">Reference proteome</keyword>
<evidence type="ECO:0000313" key="2">
    <source>
        <dbReference type="Proteomes" id="UP000215405"/>
    </source>
</evidence>
<dbReference type="AlphaFoldDB" id="A0A231V2N2"/>
<name>A0A231V2N2_9HYPH</name>
<accession>A0A231V2N2</accession>